<dbReference type="OrthoDB" id="10266325at2759"/>
<dbReference type="InParanoid" id="A0A3N4KVW0"/>
<evidence type="ECO:0000313" key="3">
    <source>
        <dbReference type="Proteomes" id="UP000277580"/>
    </source>
</evidence>
<accession>A0A3N4KVW0</accession>
<sequence length="180" mass="20461">MYSFAAFSAAIPLQQQLQLSLFNSIRRTYSSISRGPLLGRYTTVPVDLFRVGATPKVVLRDFDTQNASGRTSYDLHFGSDGLVHPKPGPNFQGPNGASMRPNGPTLQEVIRNFRGRNTTVYRLPEGTELPEQLILLHEHSDHYSLQTTEPISELNNRLTDFLQRKGERMTQKEFCDRYPF</sequence>
<dbReference type="InterPro" id="IPR041018">
    <property type="entry name" value="ADPRTs_Tse2"/>
</dbReference>
<keyword evidence="3" id="KW-1185">Reference proteome</keyword>
<name>A0A3N4KVW0_9PEZI</name>
<feature type="domain" description="Tse2 ADP-ribosyltransferase toxin" evidence="1">
    <location>
        <begin position="47"/>
        <end position="174"/>
    </location>
</feature>
<proteinExistence type="predicted"/>
<organism evidence="2 3">
    <name type="scientific">Morchella conica CCBAS932</name>
    <dbReference type="NCBI Taxonomy" id="1392247"/>
    <lineage>
        <taxon>Eukaryota</taxon>
        <taxon>Fungi</taxon>
        <taxon>Dikarya</taxon>
        <taxon>Ascomycota</taxon>
        <taxon>Pezizomycotina</taxon>
        <taxon>Pezizomycetes</taxon>
        <taxon>Pezizales</taxon>
        <taxon>Morchellaceae</taxon>
        <taxon>Morchella</taxon>
    </lineage>
</organism>
<gene>
    <name evidence="2" type="ORF">P167DRAFT_486367</name>
</gene>
<dbReference type="AlphaFoldDB" id="A0A3N4KVW0"/>
<dbReference type="Pfam" id="PF18648">
    <property type="entry name" value="ADPRTs_Tse2"/>
    <property type="match status" value="1"/>
</dbReference>
<evidence type="ECO:0000259" key="1">
    <source>
        <dbReference type="Pfam" id="PF18648"/>
    </source>
</evidence>
<reference evidence="2 3" key="1">
    <citation type="journal article" date="2018" name="Nat. Ecol. Evol.">
        <title>Pezizomycetes genomes reveal the molecular basis of ectomycorrhizal truffle lifestyle.</title>
        <authorList>
            <person name="Murat C."/>
            <person name="Payen T."/>
            <person name="Noel B."/>
            <person name="Kuo A."/>
            <person name="Morin E."/>
            <person name="Chen J."/>
            <person name="Kohler A."/>
            <person name="Krizsan K."/>
            <person name="Balestrini R."/>
            <person name="Da Silva C."/>
            <person name="Montanini B."/>
            <person name="Hainaut M."/>
            <person name="Levati E."/>
            <person name="Barry K.W."/>
            <person name="Belfiori B."/>
            <person name="Cichocki N."/>
            <person name="Clum A."/>
            <person name="Dockter R.B."/>
            <person name="Fauchery L."/>
            <person name="Guy J."/>
            <person name="Iotti M."/>
            <person name="Le Tacon F."/>
            <person name="Lindquist E.A."/>
            <person name="Lipzen A."/>
            <person name="Malagnac F."/>
            <person name="Mello A."/>
            <person name="Molinier V."/>
            <person name="Miyauchi S."/>
            <person name="Poulain J."/>
            <person name="Riccioni C."/>
            <person name="Rubini A."/>
            <person name="Sitrit Y."/>
            <person name="Splivallo R."/>
            <person name="Traeger S."/>
            <person name="Wang M."/>
            <person name="Zifcakova L."/>
            <person name="Wipf D."/>
            <person name="Zambonelli A."/>
            <person name="Paolocci F."/>
            <person name="Nowrousian M."/>
            <person name="Ottonello S."/>
            <person name="Baldrian P."/>
            <person name="Spatafora J.W."/>
            <person name="Henrissat B."/>
            <person name="Nagy L.G."/>
            <person name="Aury J.M."/>
            <person name="Wincker P."/>
            <person name="Grigoriev I.V."/>
            <person name="Bonfante P."/>
            <person name="Martin F.M."/>
        </authorList>
    </citation>
    <scope>NUCLEOTIDE SEQUENCE [LARGE SCALE GENOMIC DNA]</scope>
    <source>
        <strain evidence="2 3">CCBAS932</strain>
    </source>
</reference>
<protein>
    <recommendedName>
        <fullName evidence="1">Tse2 ADP-ribosyltransferase toxin domain-containing protein</fullName>
    </recommendedName>
</protein>
<evidence type="ECO:0000313" key="2">
    <source>
        <dbReference type="EMBL" id="RPB13392.1"/>
    </source>
</evidence>
<dbReference type="EMBL" id="ML119123">
    <property type="protein sequence ID" value="RPB13392.1"/>
    <property type="molecule type" value="Genomic_DNA"/>
</dbReference>
<dbReference type="Proteomes" id="UP000277580">
    <property type="component" value="Unassembled WGS sequence"/>
</dbReference>